<feature type="compositionally biased region" description="Polar residues" evidence="1">
    <location>
        <begin position="129"/>
        <end position="142"/>
    </location>
</feature>
<dbReference type="Proteomes" id="UP000682416">
    <property type="component" value="Plasmid unnamed2"/>
</dbReference>
<evidence type="ECO:0000259" key="2">
    <source>
        <dbReference type="Pfam" id="PF26526"/>
    </source>
</evidence>
<evidence type="ECO:0000313" key="3">
    <source>
        <dbReference type="EMBL" id="QVJ03502.1"/>
    </source>
</evidence>
<keyword evidence="4" id="KW-1185">Reference proteome</keyword>
<dbReference type="Pfam" id="PF26526">
    <property type="entry name" value="DUF8175"/>
    <property type="match status" value="1"/>
</dbReference>
<dbReference type="AlphaFoldDB" id="A0A975QMJ7"/>
<dbReference type="InterPro" id="IPR058488">
    <property type="entry name" value="DUF8175"/>
</dbReference>
<evidence type="ECO:0000313" key="4">
    <source>
        <dbReference type="Proteomes" id="UP000682416"/>
    </source>
</evidence>
<reference evidence="3" key="1">
    <citation type="submission" date="2021-05" db="EMBL/GenBank/DDBJ databases">
        <authorList>
            <person name="Kaiqin L."/>
            <person name="Jian G."/>
        </authorList>
    </citation>
    <scope>NUCLEOTIDE SEQUENCE</scope>
    <source>
        <strain evidence="3">HDS5</strain>
        <plasmid evidence="3">unnamed2</plasmid>
    </source>
</reference>
<protein>
    <recommendedName>
        <fullName evidence="2">DUF8175 domain-containing protein</fullName>
    </recommendedName>
</protein>
<dbReference type="KEGG" id="nec:KGD82_27895"/>
<gene>
    <name evidence="3" type="ORF">KGD82_27895</name>
</gene>
<proteinExistence type="predicted"/>
<feature type="domain" description="DUF8175" evidence="2">
    <location>
        <begin position="1"/>
        <end position="148"/>
    </location>
</feature>
<keyword evidence="3" id="KW-0614">Plasmid</keyword>
<sequence>MPSHEDHGPGLLSEERVPNCWANSPEGAVNAALANGALTNDYELALPAAEQMLAQGQGQGRESALGGLREQGPQVVPGEFRGARVLDFDPDRALVDIAMVAGDLTMDVLVSSVVDLRWEDGDWRVATRDNGSMTVPPSTVSDPSDYIPVGPESSSP</sequence>
<feature type="region of interest" description="Disordered" evidence="1">
    <location>
        <begin position="54"/>
        <end position="74"/>
    </location>
</feature>
<feature type="region of interest" description="Disordered" evidence="1">
    <location>
        <begin position="127"/>
        <end position="156"/>
    </location>
</feature>
<name>A0A975QMJ7_9ACTN</name>
<dbReference type="EMBL" id="CP074403">
    <property type="protein sequence ID" value="QVJ03502.1"/>
    <property type="molecule type" value="Genomic_DNA"/>
</dbReference>
<accession>A0A975QMJ7</accession>
<organism evidence="3 4">
    <name type="scientific">Nocardiopsis eucommiae</name>
    <dbReference type="NCBI Taxonomy" id="2831970"/>
    <lineage>
        <taxon>Bacteria</taxon>
        <taxon>Bacillati</taxon>
        <taxon>Actinomycetota</taxon>
        <taxon>Actinomycetes</taxon>
        <taxon>Streptosporangiales</taxon>
        <taxon>Nocardiopsidaceae</taxon>
        <taxon>Nocardiopsis</taxon>
    </lineage>
</organism>
<geneLocation type="plasmid" evidence="3 4">
    <name>unnamed2</name>
</geneLocation>
<evidence type="ECO:0000256" key="1">
    <source>
        <dbReference type="SAM" id="MobiDB-lite"/>
    </source>
</evidence>